<dbReference type="GO" id="GO:0061598">
    <property type="term" value="F:molybdopterin adenylyltransferase activity"/>
    <property type="evidence" value="ECO:0007669"/>
    <property type="project" value="UniProtKB-UniRule"/>
</dbReference>
<proteinExistence type="inferred from homology"/>
<reference evidence="15 16" key="1">
    <citation type="submission" date="2022-12" db="EMBL/GenBank/DDBJ databases">
        <title>Chromosome-level genome assembly of true bugs.</title>
        <authorList>
            <person name="Ma L."/>
            <person name="Li H."/>
        </authorList>
    </citation>
    <scope>NUCLEOTIDE SEQUENCE [LARGE SCALE GENOMIC DNA]</scope>
    <source>
        <strain evidence="15">Lab_2022b</strain>
    </source>
</reference>
<dbReference type="FunFam" id="2.170.190.11:FF:000001">
    <property type="entry name" value="Molybdopterin molybdenumtransferase"/>
    <property type="match status" value="1"/>
</dbReference>
<evidence type="ECO:0000256" key="11">
    <source>
        <dbReference type="ARBA" id="ARBA00023150"/>
    </source>
</evidence>
<dbReference type="SMART" id="SM00852">
    <property type="entry name" value="MoCF_biosynth"/>
    <property type="match status" value="2"/>
</dbReference>
<evidence type="ECO:0000313" key="15">
    <source>
        <dbReference type="EMBL" id="KAK9511717.1"/>
    </source>
</evidence>
<dbReference type="AlphaFoldDB" id="A0AAW1DM74"/>
<comment type="catalytic activity">
    <reaction evidence="13">
        <text>adenylyl-molybdopterin + molybdate = Mo-molybdopterin + AMP + H(+)</text>
        <dbReference type="Rhea" id="RHEA:35047"/>
        <dbReference type="ChEBI" id="CHEBI:15378"/>
        <dbReference type="ChEBI" id="CHEBI:36264"/>
        <dbReference type="ChEBI" id="CHEBI:62727"/>
        <dbReference type="ChEBI" id="CHEBI:71302"/>
        <dbReference type="ChEBI" id="CHEBI:456215"/>
    </reaction>
</comment>
<evidence type="ECO:0000259" key="14">
    <source>
        <dbReference type="SMART" id="SM00852"/>
    </source>
</evidence>
<dbReference type="FunFam" id="3.40.980.10:FF:000001">
    <property type="entry name" value="Molybdopterin molybdenumtransferase"/>
    <property type="match status" value="1"/>
</dbReference>
<dbReference type="InterPro" id="IPR038987">
    <property type="entry name" value="MoeA-like"/>
</dbReference>
<evidence type="ECO:0000256" key="8">
    <source>
        <dbReference type="ARBA" id="ARBA00022741"/>
    </source>
</evidence>
<dbReference type="GO" id="GO:0061599">
    <property type="term" value="F:molybdopterin molybdotransferase activity"/>
    <property type="evidence" value="ECO:0007669"/>
    <property type="project" value="UniProtKB-UniRule"/>
</dbReference>
<accession>A0AAW1DM74</accession>
<dbReference type="GO" id="GO:0098970">
    <property type="term" value="P:postsynaptic neurotransmitter receptor diffusion trapping"/>
    <property type="evidence" value="ECO:0007669"/>
    <property type="project" value="TreeGrafter"/>
</dbReference>
<evidence type="ECO:0000256" key="6">
    <source>
        <dbReference type="ARBA" id="ARBA00022679"/>
    </source>
</evidence>
<keyword evidence="16" id="KW-1185">Reference proteome</keyword>
<dbReference type="GO" id="GO:0099634">
    <property type="term" value="C:postsynaptic specialization membrane"/>
    <property type="evidence" value="ECO:0007669"/>
    <property type="project" value="GOC"/>
</dbReference>
<dbReference type="Pfam" id="PF03453">
    <property type="entry name" value="MoeA_N"/>
    <property type="match status" value="1"/>
</dbReference>
<organism evidence="15 16">
    <name type="scientific">Rhynocoris fuscipes</name>
    <dbReference type="NCBI Taxonomy" id="488301"/>
    <lineage>
        <taxon>Eukaryota</taxon>
        <taxon>Metazoa</taxon>
        <taxon>Ecdysozoa</taxon>
        <taxon>Arthropoda</taxon>
        <taxon>Hexapoda</taxon>
        <taxon>Insecta</taxon>
        <taxon>Pterygota</taxon>
        <taxon>Neoptera</taxon>
        <taxon>Paraneoptera</taxon>
        <taxon>Hemiptera</taxon>
        <taxon>Heteroptera</taxon>
        <taxon>Panheteroptera</taxon>
        <taxon>Cimicomorpha</taxon>
        <taxon>Reduviidae</taxon>
        <taxon>Harpactorinae</taxon>
        <taxon>Harpactorini</taxon>
        <taxon>Rhynocoris</taxon>
    </lineage>
</organism>
<dbReference type="CDD" id="cd00887">
    <property type="entry name" value="MoeA"/>
    <property type="match status" value="1"/>
</dbReference>
<dbReference type="PROSITE" id="PS01078">
    <property type="entry name" value="MOCF_BIOSYNTHESIS_1"/>
    <property type="match status" value="1"/>
</dbReference>
<dbReference type="NCBIfam" id="NF045515">
    <property type="entry name" value="Glp_gephyrin"/>
    <property type="match status" value="1"/>
</dbReference>
<evidence type="ECO:0000256" key="4">
    <source>
        <dbReference type="ARBA" id="ARBA00008339"/>
    </source>
</evidence>
<dbReference type="InterPro" id="IPR001453">
    <property type="entry name" value="MoaB/Mog_dom"/>
</dbReference>
<dbReference type="InterPro" id="IPR008284">
    <property type="entry name" value="MoCF_biosynth_CS"/>
</dbReference>
<evidence type="ECO:0000256" key="12">
    <source>
        <dbReference type="ARBA" id="ARBA00023268"/>
    </source>
</evidence>
<dbReference type="Gene3D" id="2.40.340.10">
    <property type="entry name" value="MoeA, C-terminal, domain IV"/>
    <property type="match status" value="1"/>
</dbReference>
<dbReference type="GO" id="GO:0046872">
    <property type="term" value="F:metal ion binding"/>
    <property type="evidence" value="ECO:0007669"/>
    <property type="project" value="UniProtKB-UniRule"/>
</dbReference>
<dbReference type="PROSITE" id="PS01079">
    <property type="entry name" value="MOCF_BIOSYNTHESIS_2"/>
    <property type="match status" value="1"/>
</dbReference>
<evidence type="ECO:0000313" key="16">
    <source>
        <dbReference type="Proteomes" id="UP001461498"/>
    </source>
</evidence>
<comment type="similarity">
    <text evidence="3">In the N-terminal section; belongs to the MoaB/Mog family.</text>
</comment>
<comment type="pathway">
    <text evidence="2 13">Cofactor biosynthesis; molybdopterin biosynthesis.</text>
</comment>
<keyword evidence="12" id="KW-0511">Multifunctional enzyme</keyword>
<dbReference type="EMBL" id="JAPXFL010000001">
    <property type="protein sequence ID" value="KAK9511717.1"/>
    <property type="molecule type" value="Genomic_DNA"/>
</dbReference>
<evidence type="ECO:0000256" key="9">
    <source>
        <dbReference type="ARBA" id="ARBA00022840"/>
    </source>
</evidence>
<dbReference type="Gene3D" id="3.40.980.10">
    <property type="entry name" value="MoaB/Mog-like domain"/>
    <property type="match status" value="2"/>
</dbReference>
<dbReference type="SUPFAM" id="SSF63882">
    <property type="entry name" value="MoeA N-terminal region -like"/>
    <property type="match status" value="1"/>
</dbReference>
<dbReference type="SUPFAM" id="SSF63867">
    <property type="entry name" value="MoeA C-terminal domain-like"/>
    <property type="match status" value="1"/>
</dbReference>
<dbReference type="Gene3D" id="3.90.105.10">
    <property type="entry name" value="Molybdopterin biosynthesis moea protein, domain 2"/>
    <property type="match status" value="1"/>
</dbReference>
<dbReference type="Pfam" id="PF00994">
    <property type="entry name" value="MoCF_biosynth"/>
    <property type="match status" value="2"/>
</dbReference>
<feature type="domain" description="MoaB/Mog" evidence="14">
    <location>
        <begin position="370"/>
        <end position="513"/>
    </location>
</feature>
<keyword evidence="10 13" id="KW-0460">Magnesium</keyword>
<dbReference type="GO" id="GO:0006777">
    <property type="term" value="P:Mo-molybdopterin cofactor biosynthetic process"/>
    <property type="evidence" value="ECO:0007669"/>
    <property type="project" value="UniProtKB-UniRule"/>
</dbReference>
<dbReference type="Gene3D" id="2.170.190.11">
    <property type="entry name" value="Molybdopterin biosynthesis moea protein, domain 3"/>
    <property type="match status" value="1"/>
</dbReference>
<keyword evidence="9" id="KW-0067">ATP-binding</keyword>
<name>A0AAW1DM74_9HEMI</name>
<keyword evidence="11 13" id="KW-0501">Molybdenum cofactor biosynthesis</keyword>
<evidence type="ECO:0000256" key="7">
    <source>
        <dbReference type="ARBA" id="ARBA00022723"/>
    </source>
</evidence>
<evidence type="ECO:0000256" key="1">
    <source>
        <dbReference type="ARBA" id="ARBA00001946"/>
    </source>
</evidence>
<sequence>MYIIRFGILTVSDRCSQGTAIDLSGPNLRQKVAGTVVKEDCIPDDITKIEETLRQWSEEDSNIDIILTTGGTGFGIRDVTPEATKKVITKETPAITTAITVSSLKITPMAMLSRAISGIRNRTLIINLPGSLKGSEECFNVVQPCLKHAVELLKNSQPLIEATHKTIQSSNGISKVAADNLAGRQRVSSWPMISVEESIKIVMNNLLTPQIEEVPLKNALGRIIAQVVVANDPLPPFRASIKDGYAVRSQDGVGSYTVLAGFAAGDEDDSTVLEADTCVRVNTGSMVPSSADAVVQVEDTDLNASEGNQELSINVLVRVTPGQDIREVGSDIAKGETVLQEGDLITSTEMGLLATVGVSKVSVYRLPSVAVLSTGNELLQPDQPLKKGMVRDSNKTTLLSLLQENGFTAHDMGVAKDEPTCLMNSLKKSMSNCDVVITTGSVSMGDKDYLKPVLQQDFSAKIHFGRVNMKPGKPTTFATCNFEGRKKLLFCLPGNPVSASVTFHLYVLPALRAISGFEKPFHTEITARTGSVLNLDVRPEYKRAILQWVSEDGIPTVTTTGNQISSRLLSWRYANCLLKLPSSDEAGPKLPINSLIKVLIVGRI</sequence>
<dbReference type="GO" id="GO:0072579">
    <property type="term" value="P:glycine receptor clustering"/>
    <property type="evidence" value="ECO:0007669"/>
    <property type="project" value="TreeGrafter"/>
</dbReference>
<evidence type="ECO:0000256" key="13">
    <source>
        <dbReference type="RuleBase" id="RU365090"/>
    </source>
</evidence>
<keyword evidence="6 13" id="KW-0808">Transferase</keyword>
<keyword evidence="7 13" id="KW-0479">Metal-binding</keyword>
<dbReference type="GO" id="GO:0005524">
    <property type="term" value="F:ATP binding"/>
    <property type="evidence" value="ECO:0007669"/>
    <property type="project" value="UniProtKB-UniRule"/>
</dbReference>
<evidence type="ECO:0000256" key="2">
    <source>
        <dbReference type="ARBA" id="ARBA00005046"/>
    </source>
</evidence>
<protein>
    <recommendedName>
        <fullName evidence="14">MoaB/Mog domain-containing protein</fullName>
    </recommendedName>
</protein>
<dbReference type="InterPro" id="IPR005111">
    <property type="entry name" value="MoeA_C_domain_IV"/>
</dbReference>
<dbReference type="InterPro" id="IPR005110">
    <property type="entry name" value="MoeA_linker/N"/>
</dbReference>
<feature type="domain" description="MoaB/Mog" evidence="14">
    <location>
        <begin position="7"/>
        <end position="149"/>
    </location>
</feature>
<dbReference type="CDD" id="cd00886">
    <property type="entry name" value="MogA_MoaB"/>
    <property type="match status" value="1"/>
</dbReference>
<evidence type="ECO:0000256" key="10">
    <source>
        <dbReference type="ARBA" id="ARBA00022842"/>
    </source>
</evidence>
<dbReference type="PANTHER" id="PTHR10192">
    <property type="entry name" value="MOLYBDOPTERIN BIOSYNTHESIS PROTEIN"/>
    <property type="match status" value="1"/>
</dbReference>
<dbReference type="InterPro" id="IPR036135">
    <property type="entry name" value="MoeA_linker/N_sf"/>
</dbReference>
<comment type="caution">
    <text evidence="15">The sequence shown here is derived from an EMBL/GenBank/DDBJ whole genome shotgun (WGS) entry which is preliminary data.</text>
</comment>
<dbReference type="InterPro" id="IPR036688">
    <property type="entry name" value="MoeA_C_domain_IV_sf"/>
</dbReference>
<evidence type="ECO:0000256" key="3">
    <source>
        <dbReference type="ARBA" id="ARBA00007589"/>
    </source>
</evidence>
<dbReference type="GO" id="GO:0097112">
    <property type="term" value="P:gamma-aminobutyric acid receptor clustering"/>
    <property type="evidence" value="ECO:0007669"/>
    <property type="project" value="TreeGrafter"/>
</dbReference>
<comment type="cofactor">
    <cofactor evidence="1 13">
        <name>Mg(2+)</name>
        <dbReference type="ChEBI" id="CHEBI:18420"/>
    </cofactor>
</comment>
<comment type="function">
    <text evidence="13">Catalyzes two steps in the biosynthesis of the molybdenum cofactor. In the first step, molybdopterin is adenylated. Subsequently, molybdate is inserted into adenylated molybdopterin and AMP is released.</text>
</comment>
<dbReference type="GO" id="GO:0007529">
    <property type="term" value="P:establishment of synaptic specificity at neuromuscular junction"/>
    <property type="evidence" value="ECO:0007669"/>
    <property type="project" value="TreeGrafter"/>
</dbReference>
<dbReference type="Proteomes" id="UP001461498">
    <property type="component" value="Unassembled WGS sequence"/>
</dbReference>
<evidence type="ECO:0000256" key="5">
    <source>
        <dbReference type="ARBA" id="ARBA00022505"/>
    </source>
</evidence>
<dbReference type="FunFam" id="3.40.980.10:FF:000002">
    <property type="entry name" value="Molybdopterin molybdenumtransferase"/>
    <property type="match status" value="1"/>
</dbReference>
<dbReference type="Pfam" id="PF03454">
    <property type="entry name" value="MoeA_C"/>
    <property type="match status" value="1"/>
</dbReference>
<dbReference type="SUPFAM" id="SSF53218">
    <property type="entry name" value="Molybdenum cofactor biosynthesis proteins"/>
    <property type="match status" value="2"/>
</dbReference>
<keyword evidence="8" id="KW-0547">Nucleotide-binding</keyword>
<comment type="similarity">
    <text evidence="4">In the C-terminal section; belongs to the MoeA family.</text>
</comment>
<keyword evidence="5 13" id="KW-0500">Molybdenum</keyword>
<comment type="catalytic activity">
    <reaction evidence="13">
        <text>molybdopterin + ATP + H(+) = adenylyl-molybdopterin + diphosphate</text>
        <dbReference type="Rhea" id="RHEA:31331"/>
        <dbReference type="ChEBI" id="CHEBI:15378"/>
        <dbReference type="ChEBI" id="CHEBI:30616"/>
        <dbReference type="ChEBI" id="CHEBI:33019"/>
        <dbReference type="ChEBI" id="CHEBI:58698"/>
        <dbReference type="ChEBI" id="CHEBI:62727"/>
    </reaction>
</comment>
<comment type="similarity">
    <text evidence="13">Belongs to the MoeA family.</text>
</comment>
<gene>
    <name evidence="15" type="ORF">O3M35_000325</name>
</gene>
<dbReference type="InterPro" id="IPR036425">
    <property type="entry name" value="MoaB/Mog-like_dom_sf"/>
</dbReference>
<dbReference type="PANTHER" id="PTHR10192:SF5">
    <property type="entry name" value="GEPHYRIN"/>
    <property type="match status" value="1"/>
</dbReference>
<dbReference type="NCBIfam" id="TIGR00177">
    <property type="entry name" value="molyb_syn"/>
    <property type="match status" value="2"/>
</dbReference>
<dbReference type="GO" id="GO:0030425">
    <property type="term" value="C:dendrite"/>
    <property type="evidence" value="ECO:0007669"/>
    <property type="project" value="TreeGrafter"/>
</dbReference>
<dbReference type="GO" id="GO:0005829">
    <property type="term" value="C:cytosol"/>
    <property type="evidence" value="ECO:0007669"/>
    <property type="project" value="TreeGrafter"/>
</dbReference>